<sequence>MLFSQIFINGEFRFYWLVFFSVFFSVFLGLSRAGALFQCSNEPRHLPLGSSPISLLGDVVYTILLYIDRTLATFRLRSPKLGRILPQRVKGYRCDISLNKKCSVVNSTVLLYFLSYLQILRFYYYFDIMTVCVYLHLVIFLNEVRHYSDGVADLCCKIGLLLFIDLQLNLDHVSAFLIFRIRQILPWCAVLLVNMNLVELNGVCIKTVYKFLVYEIYFLAFVIFGNKNTNRGNTLSTKSFTLMGLTSGEKIYETSSISLQKTTKGNVL</sequence>
<organism evidence="2 3">
    <name type="scientific">Heterorhabditis bacteriophora</name>
    <name type="common">Entomopathogenic nematode worm</name>
    <dbReference type="NCBI Taxonomy" id="37862"/>
    <lineage>
        <taxon>Eukaryota</taxon>
        <taxon>Metazoa</taxon>
        <taxon>Ecdysozoa</taxon>
        <taxon>Nematoda</taxon>
        <taxon>Chromadorea</taxon>
        <taxon>Rhabditida</taxon>
        <taxon>Rhabditina</taxon>
        <taxon>Rhabditomorpha</taxon>
        <taxon>Strongyloidea</taxon>
        <taxon>Heterorhabditidae</taxon>
        <taxon>Heterorhabditis</taxon>
    </lineage>
</organism>
<reference evidence="3" key="1">
    <citation type="submission" date="2016-11" db="UniProtKB">
        <authorList>
            <consortium name="WormBaseParasite"/>
        </authorList>
    </citation>
    <scope>IDENTIFICATION</scope>
</reference>
<evidence type="ECO:0000313" key="2">
    <source>
        <dbReference type="Proteomes" id="UP000095283"/>
    </source>
</evidence>
<feature type="transmembrane region" description="Helical" evidence="1">
    <location>
        <begin position="122"/>
        <end position="141"/>
    </location>
</feature>
<evidence type="ECO:0000313" key="3">
    <source>
        <dbReference type="WBParaSite" id="Hba_08452"/>
    </source>
</evidence>
<dbReference type="WBParaSite" id="Hba_08452">
    <property type="protein sequence ID" value="Hba_08452"/>
    <property type="gene ID" value="Hba_08452"/>
</dbReference>
<protein>
    <submittedName>
        <fullName evidence="3">7TM_GPCR_Srx domain-containing protein</fullName>
    </submittedName>
</protein>
<accession>A0A1I7WTH9</accession>
<keyword evidence="1" id="KW-1133">Transmembrane helix</keyword>
<keyword evidence="1" id="KW-0812">Transmembrane</keyword>
<feature type="transmembrane region" description="Helical" evidence="1">
    <location>
        <begin position="207"/>
        <end position="225"/>
    </location>
</feature>
<feature type="transmembrane region" description="Helical" evidence="1">
    <location>
        <begin position="12"/>
        <end position="30"/>
    </location>
</feature>
<name>A0A1I7WTH9_HETBA</name>
<dbReference type="AlphaFoldDB" id="A0A1I7WTH9"/>
<keyword evidence="2" id="KW-1185">Reference proteome</keyword>
<proteinExistence type="predicted"/>
<feature type="transmembrane region" description="Helical" evidence="1">
    <location>
        <begin position="50"/>
        <end position="67"/>
    </location>
</feature>
<keyword evidence="1" id="KW-0472">Membrane</keyword>
<evidence type="ECO:0000256" key="1">
    <source>
        <dbReference type="SAM" id="Phobius"/>
    </source>
</evidence>
<dbReference type="Proteomes" id="UP000095283">
    <property type="component" value="Unplaced"/>
</dbReference>